<dbReference type="Proteomes" id="UP000198640">
    <property type="component" value="Unassembled WGS sequence"/>
</dbReference>
<dbReference type="GO" id="GO:0005524">
    <property type="term" value="F:ATP binding"/>
    <property type="evidence" value="ECO:0007669"/>
    <property type="project" value="UniProtKB-KW"/>
</dbReference>
<dbReference type="PANTHER" id="PTHR43024">
    <property type="entry name" value="UDP-N-ACETYLMURAMOYL-TRIPEPTIDE--D-ALANYL-D-ALANINE LIGASE"/>
    <property type="match status" value="1"/>
</dbReference>
<keyword evidence="1 6" id="KW-0436">Ligase</keyword>
<dbReference type="Gene3D" id="3.90.190.20">
    <property type="entry name" value="Mur ligase, C-terminal domain"/>
    <property type="match status" value="1"/>
</dbReference>
<keyword evidence="2" id="KW-0547">Nucleotide-binding</keyword>
<dbReference type="PANTHER" id="PTHR43024:SF1">
    <property type="entry name" value="UDP-N-ACETYLMURAMOYL-TRIPEPTIDE--D-ALANYL-D-ALANINE LIGASE"/>
    <property type="match status" value="1"/>
</dbReference>
<evidence type="ECO:0000256" key="1">
    <source>
        <dbReference type="ARBA" id="ARBA00022598"/>
    </source>
</evidence>
<protein>
    <submittedName>
        <fullName evidence="6">UDP-N-acetylmuramoyl-tripeptide--D-alanyl-D-alanine ligase</fullName>
    </submittedName>
</protein>
<dbReference type="STRING" id="44576.SAMN05421881_11173"/>
<accession>A0A1H3PXB1</accession>
<dbReference type="InterPro" id="IPR004101">
    <property type="entry name" value="Mur_ligase_C"/>
</dbReference>
<dbReference type="SUPFAM" id="SSF53623">
    <property type="entry name" value="MurD-like peptide ligases, catalytic domain"/>
    <property type="match status" value="1"/>
</dbReference>
<keyword evidence="3" id="KW-0067">ATP-binding</keyword>
<dbReference type="GO" id="GO:0016881">
    <property type="term" value="F:acid-amino acid ligase activity"/>
    <property type="evidence" value="ECO:0007669"/>
    <property type="project" value="InterPro"/>
</dbReference>
<organism evidence="6 7">
    <name type="scientific">Nitrosomonas halophila</name>
    <dbReference type="NCBI Taxonomy" id="44576"/>
    <lineage>
        <taxon>Bacteria</taxon>
        <taxon>Pseudomonadati</taxon>
        <taxon>Pseudomonadota</taxon>
        <taxon>Betaproteobacteria</taxon>
        <taxon>Nitrosomonadales</taxon>
        <taxon>Nitrosomonadaceae</taxon>
        <taxon>Nitrosomonas</taxon>
    </lineage>
</organism>
<evidence type="ECO:0000259" key="4">
    <source>
        <dbReference type="Pfam" id="PF02875"/>
    </source>
</evidence>
<evidence type="ECO:0000259" key="5">
    <source>
        <dbReference type="Pfam" id="PF08245"/>
    </source>
</evidence>
<dbReference type="RefSeq" id="WP_176974061.1">
    <property type="nucleotide sequence ID" value="NZ_FNOY01000117.1"/>
</dbReference>
<dbReference type="AlphaFoldDB" id="A0A1H3PXB1"/>
<reference evidence="6 7" key="1">
    <citation type="submission" date="2016-10" db="EMBL/GenBank/DDBJ databases">
        <authorList>
            <person name="de Groot N.N."/>
        </authorList>
    </citation>
    <scope>NUCLEOTIDE SEQUENCE [LARGE SCALE GENOMIC DNA]</scope>
    <source>
        <strain evidence="6 7">Nm1</strain>
    </source>
</reference>
<feature type="domain" description="Mur ligase central" evidence="5">
    <location>
        <begin position="41"/>
        <end position="229"/>
    </location>
</feature>
<evidence type="ECO:0000313" key="6">
    <source>
        <dbReference type="EMBL" id="SDZ05603.1"/>
    </source>
</evidence>
<dbReference type="Pfam" id="PF02875">
    <property type="entry name" value="Mur_ligase_C"/>
    <property type="match status" value="1"/>
</dbReference>
<evidence type="ECO:0000256" key="3">
    <source>
        <dbReference type="ARBA" id="ARBA00022840"/>
    </source>
</evidence>
<evidence type="ECO:0000313" key="7">
    <source>
        <dbReference type="Proteomes" id="UP000198640"/>
    </source>
</evidence>
<dbReference type="EMBL" id="FNOY01000117">
    <property type="protein sequence ID" value="SDZ05603.1"/>
    <property type="molecule type" value="Genomic_DNA"/>
</dbReference>
<dbReference type="Gene3D" id="3.40.1190.10">
    <property type="entry name" value="Mur-like, catalytic domain"/>
    <property type="match status" value="1"/>
</dbReference>
<feature type="domain" description="Mur ligase C-terminal" evidence="4">
    <location>
        <begin position="252"/>
        <end position="332"/>
    </location>
</feature>
<evidence type="ECO:0000256" key="2">
    <source>
        <dbReference type="ARBA" id="ARBA00022741"/>
    </source>
</evidence>
<keyword evidence="7" id="KW-1185">Reference proteome</keyword>
<dbReference type="SUPFAM" id="SSF53244">
    <property type="entry name" value="MurD-like peptide ligases, peptide-binding domain"/>
    <property type="match status" value="1"/>
</dbReference>
<name>A0A1H3PXB1_9PROT</name>
<dbReference type="InterPro" id="IPR013221">
    <property type="entry name" value="Mur_ligase_cen"/>
</dbReference>
<gene>
    <name evidence="6" type="ORF">SAMN05421881_11173</name>
</gene>
<dbReference type="InterPro" id="IPR036615">
    <property type="entry name" value="Mur_ligase_C_dom_sf"/>
</dbReference>
<dbReference type="InterPro" id="IPR036565">
    <property type="entry name" value="Mur-like_cat_sf"/>
</dbReference>
<dbReference type="Pfam" id="PF08245">
    <property type="entry name" value="Mur_ligase_M"/>
    <property type="match status" value="1"/>
</dbReference>
<sequence length="366" mass="40074">MRSIKLNAWCETLRYRVKVAHTFFQAWIHRKRLAHVCLIGITGSAGKTSTKDLVQLLLSNFHQVSGTLKSLNIAMAVAETILRIERQDSFCVLEISASKPHALDLPVRLFKPKIGVLTVIGDDHYQAFRGAGIEGIAAEKGKLITGLPRDGTAVLNIDDPRVKAIGERAPCHVIWVGTAEGATIRLLSATSCWPEPLKLMITFQGQEYEVLTQLHGTHLALSVLAALGVSIAAGIPLSDAIPILGRATPPEGRMQIVTDDKGVVFIRDDMKAPLWSLQAPLEFLKQAAAPRKIAIIGTISYFSQAKSEVYRSIAKRLEEYADLIIFVGPDSPFALPTDENEQHQSLLSFPNIRDASTPLCQNSCRV</sequence>
<dbReference type="InterPro" id="IPR051046">
    <property type="entry name" value="MurCDEF_CellWall_CoF430Synth"/>
</dbReference>
<proteinExistence type="predicted"/>